<evidence type="ECO:0000313" key="4">
    <source>
        <dbReference type="Proteomes" id="UP000663888"/>
    </source>
</evidence>
<dbReference type="Gene3D" id="3.40.50.12660">
    <property type="match status" value="1"/>
</dbReference>
<accession>A0A8H3C9A1</accession>
<evidence type="ECO:0000256" key="1">
    <source>
        <dbReference type="ARBA" id="ARBA00009005"/>
    </source>
</evidence>
<dbReference type="GO" id="GO:0006508">
    <property type="term" value="P:proteolysis"/>
    <property type="evidence" value="ECO:0007669"/>
    <property type="project" value="InterPro"/>
</dbReference>
<dbReference type="AlphaFoldDB" id="A0A8H3C9A1"/>
<comment type="similarity">
    <text evidence="1">Belongs to the peptidase C14B family.</text>
</comment>
<dbReference type="InterPro" id="IPR050452">
    <property type="entry name" value="Metacaspase"/>
</dbReference>
<comment type="caution">
    <text evidence="3">The sequence shown here is derived from an EMBL/GenBank/DDBJ whole genome shotgun (WGS) entry which is preliminary data.</text>
</comment>
<evidence type="ECO:0000313" key="3">
    <source>
        <dbReference type="EMBL" id="CAE6477321.1"/>
    </source>
</evidence>
<dbReference type="PANTHER" id="PTHR48104">
    <property type="entry name" value="METACASPASE-4"/>
    <property type="match status" value="1"/>
</dbReference>
<feature type="domain" description="Peptidase C14 caspase" evidence="2">
    <location>
        <begin position="98"/>
        <end position="199"/>
    </location>
</feature>
<dbReference type="Pfam" id="PF00656">
    <property type="entry name" value="Peptidase_C14"/>
    <property type="match status" value="1"/>
</dbReference>
<evidence type="ECO:0000259" key="2">
    <source>
        <dbReference type="Pfam" id="PF00656"/>
    </source>
</evidence>
<dbReference type="InterPro" id="IPR011600">
    <property type="entry name" value="Pept_C14_caspase"/>
</dbReference>
<name>A0A8H3C9A1_9AGAM</name>
<dbReference type="EMBL" id="CAJMWX010001251">
    <property type="protein sequence ID" value="CAE6477321.1"/>
    <property type="molecule type" value="Genomic_DNA"/>
</dbReference>
<dbReference type="GO" id="GO:0005737">
    <property type="term" value="C:cytoplasm"/>
    <property type="evidence" value="ECO:0007669"/>
    <property type="project" value="TreeGrafter"/>
</dbReference>
<protein>
    <recommendedName>
        <fullName evidence="2">Peptidase C14 caspase domain-containing protein</fullName>
    </recommendedName>
</protein>
<dbReference type="Proteomes" id="UP000663888">
    <property type="component" value="Unassembled WGS sequence"/>
</dbReference>
<sequence length="304" mass="34232">MIWGPPRHVEGSRVRWVFQLYLIITTEHTVIIPILSHWDNPLRYSLLVLFMSVLSNCSLPGPSWTLPFQARERLRLAILQGDRINQDRLGSYPSKAPRRALLVAIQYLDDPEFSAIEATPYDVLHIYGMLLSQGYAPQDIRILSSGAGTDLENDDPHCMPTRNNIMASLRWLVEDTEAGDYRYFHFSGHGISYESTAAGGKVAQVLPVLPSIPGDYPEQQPTPNTRIELQVIHTSQLKYYNEAIVAHRTPGLDDFTDNLIYDRLPKQSFLTVSLAMDSCHSGRMINNNFKLAGAGLRGKLTRLA</sequence>
<dbReference type="GO" id="GO:0004197">
    <property type="term" value="F:cysteine-type endopeptidase activity"/>
    <property type="evidence" value="ECO:0007669"/>
    <property type="project" value="InterPro"/>
</dbReference>
<gene>
    <name evidence="3" type="ORF">RDB_LOCUS118221</name>
</gene>
<dbReference type="PANTHER" id="PTHR48104:SF30">
    <property type="entry name" value="METACASPASE-1"/>
    <property type="match status" value="1"/>
</dbReference>
<reference evidence="3" key="1">
    <citation type="submission" date="2021-01" db="EMBL/GenBank/DDBJ databases">
        <authorList>
            <person name="Kaushik A."/>
        </authorList>
    </citation>
    <scope>NUCLEOTIDE SEQUENCE</scope>
    <source>
        <strain evidence="3">AG4-R118</strain>
    </source>
</reference>
<organism evidence="3 4">
    <name type="scientific">Rhizoctonia solani</name>
    <dbReference type="NCBI Taxonomy" id="456999"/>
    <lineage>
        <taxon>Eukaryota</taxon>
        <taxon>Fungi</taxon>
        <taxon>Dikarya</taxon>
        <taxon>Basidiomycota</taxon>
        <taxon>Agaricomycotina</taxon>
        <taxon>Agaricomycetes</taxon>
        <taxon>Cantharellales</taxon>
        <taxon>Ceratobasidiaceae</taxon>
        <taxon>Rhizoctonia</taxon>
    </lineage>
</organism>
<proteinExistence type="inferred from homology"/>